<evidence type="ECO:0000256" key="7">
    <source>
        <dbReference type="ARBA" id="ARBA00023034"/>
    </source>
</evidence>
<evidence type="ECO:0000256" key="5">
    <source>
        <dbReference type="ARBA" id="ARBA00022679"/>
    </source>
</evidence>
<dbReference type="GO" id="GO:0032580">
    <property type="term" value="C:Golgi cisterna membrane"/>
    <property type="evidence" value="ECO:0007669"/>
    <property type="project" value="UniProtKB-SubCell"/>
</dbReference>
<dbReference type="Pfam" id="PF02902">
    <property type="entry name" value="Peptidase_C48"/>
    <property type="match status" value="1"/>
</dbReference>
<dbReference type="Gene3D" id="3.40.395.10">
    <property type="entry name" value="Adenoviral Proteinase, Chain A"/>
    <property type="match status" value="1"/>
</dbReference>
<keyword evidence="9 10" id="KW-0961">Cell wall biogenesis/degradation</keyword>
<dbReference type="Gene3D" id="3.40.50.11340">
    <property type="match status" value="1"/>
</dbReference>
<evidence type="ECO:0000256" key="3">
    <source>
        <dbReference type="ARBA" id="ARBA00022670"/>
    </source>
</evidence>
<comment type="function">
    <text evidence="10">May be involved in cell wall biosynthesis.</text>
</comment>
<sequence length="406" mass="47180">MKIPYHTRPMFTPMKDISSISKWFAHDQFKPENQVKHVYARASEPPDTSELHQEVKKYPNVDEINWTKDVLKKYERGKNFLPNRIMQRIPIGMRKFHDWYLCAHPTRLNEIKAVFPEGTFGDAAGHLMFDFEDMQKCFHLGMMEINLVRVWCLMQTHIVKKVPTLRAGKHWILVGVNVGLSMAVVYDSADYAPETYMDFIAIVKTAFRHYVQYHRGRHHLERKENLAIKTLCPCLKQRPGSLHCGYYVCCMMSNTSAYRRHPNLWKEERDRTRDVYKDDELLGLVGYLCGFIIDEIISSRDAYHDPSSDLVVRTVAHKKAVRQLDSGEVVVDDENGCLYLVYISYRGLGNFMLAIASAFLYAVLTERVLLVDGGKDVDTLFCEPFPGTTWLLPRPGWLSFYPLRRL</sequence>
<accession>A0A678T6G3</accession>
<dbReference type="AlphaFoldDB" id="A0A678T6G3"/>
<dbReference type="EC" id="2.4.1.-" evidence="10"/>
<comment type="similarity">
    <text evidence="2 10">Belongs to the glycosyltransferase 37 family.</text>
</comment>
<dbReference type="InterPro" id="IPR004938">
    <property type="entry name" value="XG_FTase"/>
</dbReference>
<keyword evidence="6" id="KW-0378">Hydrolase</keyword>
<dbReference type="GO" id="GO:0006508">
    <property type="term" value="P:proteolysis"/>
    <property type="evidence" value="ECO:0007669"/>
    <property type="project" value="UniProtKB-KW"/>
</dbReference>
<organism evidence="12">
    <name type="scientific">Saccharum spontaneum</name>
    <name type="common">Wild sugarcane</name>
    <dbReference type="NCBI Taxonomy" id="62335"/>
    <lineage>
        <taxon>Eukaryota</taxon>
        <taxon>Viridiplantae</taxon>
        <taxon>Streptophyta</taxon>
        <taxon>Embryophyta</taxon>
        <taxon>Tracheophyta</taxon>
        <taxon>Spermatophyta</taxon>
        <taxon>Magnoliopsida</taxon>
        <taxon>Liliopsida</taxon>
        <taxon>Poales</taxon>
        <taxon>Poaceae</taxon>
        <taxon>PACMAD clade</taxon>
        <taxon>Panicoideae</taxon>
        <taxon>Andropogonodae</taxon>
        <taxon>Andropogoneae</taxon>
        <taxon>Saccharinae</taxon>
        <taxon>Saccharum</taxon>
        <taxon>Saccharum officinarum species complex</taxon>
    </lineage>
</organism>
<keyword evidence="7 10" id="KW-0333">Golgi apparatus</keyword>
<evidence type="ECO:0000256" key="10">
    <source>
        <dbReference type="RuleBase" id="RU367004"/>
    </source>
</evidence>
<dbReference type="PANTHER" id="PTHR31889">
    <property type="entry name" value="FUCOSYLTRANSFERASE 2-RELATED"/>
    <property type="match status" value="1"/>
</dbReference>
<dbReference type="EMBL" id="MH182574">
    <property type="protein sequence ID" value="AWA45217.1"/>
    <property type="molecule type" value="Genomic_DNA"/>
</dbReference>
<evidence type="ECO:0000256" key="9">
    <source>
        <dbReference type="ARBA" id="ARBA00023316"/>
    </source>
</evidence>
<dbReference type="SUPFAM" id="SSF54001">
    <property type="entry name" value="Cysteine proteinases"/>
    <property type="match status" value="1"/>
</dbReference>
<dbReference type="InterPro" id="IPR003653">
    <property type="entry name" value="Peptidase_C48_C"/>
</dbReference>
<dbReference type="GO" id="GO:0008234">
    <property type="term" value="F:cysteine-type peptidase activity"/>
    <property type="evidence" value="ECO:0007669"/>
    <property type="project" value="InterPro"/>
</dbReference>
<protein>
    <recommendedName>
        <fullName evidence="10">Fucosyltransferase</fullName>
        <ecNumber evidence="10">2.4.1.-</ecNumber>
    </recommendedName>
</protein>
<keyword evidence="4 10" id="KW-0328">Glycosyltransferase</keyword>
<dbReference type="FunFam" id="3.40.50.11340:FF:000005">
    <property type="entry name" value="Galactoside 2-alpha-L-fucosyltransferase"/>
    <property type="match status" value="1"/>
</dbReference>
<comment type="subcellular location">
    <subcellularLocation>
        <location evidence="10">Golgi apparatus</location>
        <location evidence="10">Golgi stack membrane</location>
        <topology evidence="10">Single-pass type II membrane protein</topology>
    </subcellularLocation>
</comment>
<dbReference type="PANTHER" id="PTHR31889:SF40">
    <property type="entry name" value="FUCOSYLTRANSFERASE"/>
    <property type="match status" value="1"/>
</dbReference>
<evidence type="ECO:0000313" key="12">
    <source>
        <dbReference type="EMBL" id="AWA45217.1"/>
    </source>
</evidence>
<evidence type="ECO:0000256" key="2">
    <source>
        <dbReference type="ARBA" id="ARBA00010481"/>
    </source>
</evidence>
<evidence type="ECO:0000256" key="1">
    <source>
        <dbReference type="ARBA" id="ARBA00005234"/>
    </source>
</evidence>
<gene>
    <name evidence="12" type="ORF">SS49B12_000007</name>
</gene>
<dbReference type="InterPro" id="IPR038765">
    <property type="entry name" value="Papain-like_cys_pep_sf"/>
</dbReference>
<comment type="similarity">
    <text evidence="1">Belongs to the peptidase C48 family.</text>
</comment>
<evidence type="ECO:0000256" key="6">
    <source>
        <dbReference type="ARBA" id="ARBA00022801"/>
    </source>
</evidence>
<dbReference type="GO" id="GO:0042546">
    <property type="term" value="P:cell wall biogenesis"/>
    <property type="evidence" value="ECO:0007669"/>
    <property type="project" value="InterPro"/>
</dbReference>
<dbReference type="GO" id="GO:0008107">
    <property type="term" value="F:galactoside 2-alpha-L-fucosyltransferase activity"/>
    <property type="evidence" value="ECO:0007669"/>
    <property type="project" value="InterPro"/>
</dbReference>
<keyword evidence="5 10" id="KW-0808">Transferase</keyword>
<feature type="domain" description="Ubiquitin-like protease family profile" evidence="11">
    <location>
        <begin position="167"/>
        <end position="277"/>
    </location>
</feature>
<dbReference type="Pfam" id="PF03254">
    <property type="entry name" value="XG_FTase"/>
    <property type="match status" value="1"/>
</dbReference>
<evidence type="ECO:0000256" key="8">
    <source>
        <dbReference type="ARBA" id="ARBA00023180"/>
    </source>
</evidence>
<proteinExistence type="inferred from homology"/>
<evidence type="ECO:0000256" key="4">
    <source>
        <dbReference type="ARBA" id="ARBA00022676"/>
    </source>
</evidence>
<dbReference type="GO" id="GO:0071555">
    <property type="term" value="P:cell wall organization"/>
    <property type="evidence" value="ECO:0007669"/>
    <property type="project" value="UniProtKB-UniRule"/>
</dbReference>
<evidence type="ECO:0000259" key="11">
    <source>
        <dbReference type="Pfam" id="PF02902"/>
    </source>
</evidence>
<name>A0A678T6G3_SACSP</name>
<keyword evidence="8" id="KW-0325">Glycoprotein</keyword>
<dbReference type="GO" id="GO:0009969">
    <property type="term" value="P:xyloglucan biosynthetic process"/>
    <property type="evidence" value="ECO:0007669"/>
    <property type="project" value="TreeGrafter"/>
</dbReference>
<reference evidence="12" key="1">
    <citation type="submission" date="2018-04" db="EMBL/GenBank/DDBJ databases">
        <title>Comparative Analysis of Homologous Sequences of Saccharum officinarum and Saccharum spontaneum Reveals Independent Polyploidization Events.</title>
        <authorList>
            <person name="Sharma A."/>
            <person name="Song J."/>
            <person name="Lin Q."/>
            <person name="Singh R."/>
            <person name="Ramos N."/>
            <person name="Wang K."/>
            <person name="Zhang J."/>
            <person name="Ming R."/>
            <person name="Yu Q."/>
        </authorList>
    </citation>
    <scope>NUCLEOTIDE SEQUENCE</scope>
</reference>
<keyword evidence="3" id="KW-0645">Protease</keyword>